<protein>
    <submittedName>
        <fullName evidence="3">Uncharacterized protein</fullName>
    </submittedName>
</protein>
<reference evidence="3 4" key="1">
    <citation type="submission" date="2023-11" db="EMBL/GenBank/DDBJ databases">
        <title>Draft genome sequence and annotation of the polyextremotolerant black yeast-like fungus Aureobasidium pullulans NRRL 62042.</title>
        <authorList>
            <person name="Dielentheis-Frenken M.R.E."/>
            <person name="Wibberg D."/>
            <person name="Blank L.M."/>
            <person name="Tiso T."/>
        </authorList>
    </citation>
    <scope>NUCLEOTIDE SEQUENCE [LARGE SCALE GENOMIC DNA]</scope>
    <source>
        <strain evidence="3 4">NRRL 62042</strain>
    </source>
</reference>
<feature type="compositionally biased region" description="Polar residues" evidence="2">
    <location>
        <begin position="427"/>
        <end position="439"/>
    </location>
</feature>
<organism evidence="3 4">
    <name type="scientific">Aureobasidium pullulans</name>
    <name type="common">Black yeast</name>
    <name type="synonym">Pullularia pullulans</name>
    <dbReference type="NCBI Taxonomy" id="5580"/>
    <lineage>
        <taxon>Eukaryota</taxon>
        <taxon>Fungi</taxon>
        <taxon>Dikarya</taxon>
        <taxon>Ascomycota</taxon>
        <taxon>Pezizomycotina</taxon>
        <taxon>Dothideomycetes</taxon>
        <taxon>Dothideomycetidae</taxon>
        <taxon>Dothideales</taxon>
        <taxon>Saccotheciaceae</taxon>
        <taxon>Aureobasidium</taxon>
    </lineage>
</organism>
<gene>
    <name evidence="3" type="ORF">QM012_005507</name>
</gene>
<feature type="region of interest" description="Disordered" evidence="2">
    <location>
        <begin position="234"/>
        <end position="254"/>
    </location>
</feature>
<feature type="region of interest" description="Disordered" evidence="2">
    <location>
        <begin position="289"/>
        <end position="309"/>
    </location>
</feature>
<evidence type="ECO:0000256" key="1">
    <source>
        <dbReference type="SAM" id="Coils"/>
    </source>
</evidence>
<feature type="compositionally biased region" description="Low complexity" evidence="2">
    <location>
        <begin position="409"/>
        <end position="426"/>
    </location>
</feature>
<keyword evidence="1" id="KW-0175">Coiled coil</keyword>
<sequence length="625" mass="69229">MASEPSSPAFVDPQARLRQEIKDLKEKLDQRDDSFLYYEISNSKLEDQVENQIFQLEQKDLTIAKLKAHIEAHKQEHEETQQENQKLRRQSSHFEQIVKANEKELRNLPELERTIEDREAEVRNFTAELNATRTERDDKITETKGLEGDIAELRQELEAKDEEIDILYEKLCIFEHHITISKDLPAEELDDVLYEFMEKWSAIQADGSFSSPSNKKNKRASSSGMNLADEFEALSDDGYDSEDGGYGSDDHSMRSFMSKRPAKRKIQQALGMSEIESVAIHPSIKKPVEMTSMSPKPMPQNINNGTLTIPAPVSETASAETQTSPITSPKKNFTQVLSNGVQTSPIAPAAKQRKPFSEVMTDGAQTSPVAASATRIASPPKSFTLSGTSSGVSTNPFAPSPKTTTTEAVVSSPSDISVPPSSASNSTITTKPPTHTKSPFLNEVTEDQLGINDTSPLQPTKPHRINTLNIKRPRVPTKNMSPQTLSHYTSITSPSFSTSSPSSSPAKPSPSASCLDLLTCIITSFFNFFHTRLTLDILTNSRLLLLCLLTSFLGTSLGWYLISCFEEYPWAHVNGYAPEGRWIYVGREGVRGLSAIIWGVGSWVWKWLFGGWVVGEGGRLPLSLG</sequence>
<name>A0ABR0T4X4_AURPU</name>
<dbReference type="Proteomes" id="UP001341245">
    <property type="component" value="Unassembled WGS sequence"/>
</dbReference>
<feature type="compositionally biased region" description="Polar residues" evidence="2">
    <location>
        <begin position="381"/>
        <end position="408"/>
    </location>
</feature>
<accession>A0ABR0T4X4</accession>
<feature type="coiled-coil region" evidence="1">
    <location>
        <begin position="14"/>
        <end position="170"/>
    </location>
</feature>
<comment type="caution">
    <text evidence="3">The sequence shown here is derived from an EMBL/GenBank/DDBJ whole genome shotgun (WGS) entry which is preliminary data.</text>
</comment>
<feature type="compositionally biased region" description="Acidic residues" evidence="2">
    <location>
        <begin position="234"/>
        <end position="243"/>
    </location>
</feature>
<proteinExistence type="predicted"/>
<evidence type="ECO:0000256" key="2">
    <source>
        <dbReference type="SAM" id="MobiDB-lite"/>
    </source>
</evidence>
<dbReference type="EMBL" id="JASGXD010000025">
    <property type="protein sequence ID" value="KAK5999382.1"/>
    <property type="molecule type" value="Genomic_DNA"/>
</dbReference>
<evidence type="ECO:0000313" key="4">
    <source>
        <dbReference type="Proteomes" id="UP001341245"/>
    </source>
</evidence>
<feature type="region of interest" description="Disordered" evidence="2">
    <location>
        <begin position="344"/>
        <end position="440"/>
    </location>
</feature>
<keyword evidence="4" id="KW-1185">Reference proteome</keyword>
<evidence type="ECO:0000313" key="3">
    <source>
        <dbReference type="EMBL" id="KAK5999382.1"/>
    </source>
</evidence>